<dbReference type="InterPro" id="IPR011990">
    <property type="entry name" value="TPR-like_helical_dom_sf"/>
</dbReference>
<evidence type="ECO:0000256" key="1">
    <source>
        <dbReference type="SAM" id="MobiDB-lite"/>
    </source>
</evidence>
<keyword evidence="2" id="KW-0547">Nucleotide-binding</keyword>
<name>A0A430F7V4_9BIFI</name>
<feature type="compositionally biased region" description="Low complexity" evidence="1">
    <location>
        <begin position="64"/>
        <end position="81"/>
    </location>
</feature>
<feature type="compositionally biased region" description="Polar residues" evidence="1">
    <location>
        <begin position="261"/>
        <end position="272"/>
    </location>
</feature>
<feature type="compositionally biased region" description="Acidic residues" evidence="1">
    <location>
        <begin position="574"/>
        <end position="593"/>
    </location>
</feature>
<protein>
    <submittedName>
        <fullName evidence="2">Helicase</fullName>
    </submittedName>
</protein>
<organism evidence="2 3">
    <name type="scientific">Bifidobacterium castoris</name>
    <dbReference type="NCBI Taxonomy" id="2306972"/>
    <lineage>
        <taxon>Bacteria</taxon>
        <taxon>Bacillati</taxon>
        <taxon>Actinomycetota</taxon>
        <taxon>Actinomycetes</taxon>
        <taxon>Bifidobacteriales</taxon>
        <taxon>Bifidobacteriaceae</taxon>
        <taxon>Bifidobacterium</taxon>
    </lineage>
</organism>
<feature type="compositionally biased region" description="Basic and acidic residues" evidence="1">
    <location>
        <begin position="163"/>
        <end position="182"/>
    </location>
</feature>
<keyword evidence="2" id="KW-0347">Helicase</keyword>
<proteinExistence type="predicted"/>
<reference evidence="2 3" key="1">
    <citation type="submission" date="2018-09" db="EMBL/GenBank/DDBJ databases">
        <title>Characterization of the phylogenetic diversity of five novel species belonging to the genus Bifidobacterium.</title>
        <authorList>
            <person name="Lugli G.A."/>
            <person name="Duranti S."/>
            <person name="Milani C."/>
        </authorList>
    </citation>
    <scope>NUCLEOTIDE SEQUENCE [LARGE SCALE GENOMIC DNA]</scope>
    <source>
        <strain evidence="2 3">2020B</strain>
    </source>
</reference>
<feature type="compositionally biased region" description="Basic and acidic residues" evidence="1">
    <location>
        <begin position="189"/>
        <end position="260"/>
    </location>
</feature>
<keyword evidence="2" id="KW-0378">Hydrolase</keyword>
<feature type="compositionally biased region" description="Acidic residues" evidence="1">
    <location>
        <begin position="525"/>
        <end position="534"/>
    </location>
</feature>
<comment type="caution">
    <text evidence="2">The sequence shown here is derived from an EMBL/GenBank/DDBJ whole genome shotgun (WGS) entry which is preliminary data.</text>
</comment>
<sequence length="601" mass="68536">MTDEAGAHARLLIEKGTNMADERGSQHHSQGGNRRYGSGNGGHRQGNGGGFRSRGGSDSRRGNRNGAGRNFHRNGNGAGRNNEFRRDGEGGGEFRRDGEGQRRFHRNGNGNGSYRSGNRFRGRDDERGGQRRGFRRDGEGRHRDFRHGDDDRREFRNGGNGGQRRDFHRRDDDRRDFRRGNRDGGNGGQRRDFHRRDDDRRDFRRDEGGQRRDFRHDRNRDDRRDFRRDDHRNPRRDGADRQAHHDRKRAEYMAHSRKNSDGTVSFPSQNPYTDRRPGEPVMPKGLEWSMLSKDERERLRGLSKEHAENIGLHILAAYTLEADDPQAALAHAKWAAKQASRVDIARETLAMVAYRQGDYKLALREFQTAFRMNGYLDYLPFMADCERGLDKPKKAVEIALSDNAKQLAGEAKAEMFLVYAGALNDMGMIDQAIEVVSKLVHAKGLAGEYRMRAAQAEQYFLSEAGRDDEAVALDELIDDFEARYADVDEDETSDDFVVDYDVEDLPEDLQAKLGVTPDDAQYAPLDDEDGVNMDDETRIPEEEERAGAEMDIEPAEMQERNSRRDEEGVMGDPDLSDAEDDVDEEDVEVGDYEEQLKSETE</sequence>
<feature type="region of interest" description="Disordered" evidence="1">
    <location>
        <begin position="511"/>
        <end position="601"/>
    </location>
</feature>
<dbReference type="SUPFAM" id="SSF48452">
    <property type="entry name" value="TPR-like"/>
    <property type="match status" value="1"/>
</dbReference>
<feature type="compositionally biased region" description="Gly residues" evidence="1">
    <location>
        <begin position="38"/>
        <end position="53"/>
    </location>
</feature>
<dbReference type="Gene3D" id="1.25.40.10">
    <property type="entry name" value="Tetratricopeptide repeat domain"/>
    <property type="match status" value="1"/>
</dbReference>
<feature type="region of interest" description="Disordered" evidence="1">
    <location>
        <begin position="1"/>
        <end position="284"/>
    </location>
</feature>
<dbReference type="AlphaFoldDB" id="A0A430F7V4"/>
<keyword evidence="2" id="KW-0067">ATP-binding</keyword>
<feature type="compositionally biased region" description="Basic and acidic residues" evidence="1">
    <location>
        <begin position="557"/>
        <end position="567"/>
    </location>
</feature>
<keyword evidence="3" id="KW-1185">Reference proteome</keyword>
<accession>A0A430F7V4</accession>
<feature type="compositionally biased region" description="Basic and acidic residues" evidence="1">
    <location>
        <begin position="121"/>
        <end position="156"/>
    </location>
</feature>
<dbReference type="EMBL" id="QXGI01000003">
    <property type="protein sequence ID" value="RSX48881.1"/>
    <property type="molecule type" value="Genomic_DNA"/>
</dbReference>
<evidence type="ECO:0000313" key="3">
    <source>
        <dbReference type="Proteomes" id="UP000288052"/>
    </source>
</evidence>
<feature type="compositionally biased region" description="Basic and acidic residues" evidence="1">
    <location>
        <begin position="535"/>
        <end position="548"/>
    </location>
</feature>
<evidence type="ECO:0000313" key="2">
    <source>
        <dbReference type="EMBL" id="RSX48881.1"/>
    </source>
</evidence>
<dbReference type="GO" id="GO:0004386">
    <property type="term" value="F:helicase activity"/>
    <property type="evidence" value="ECO:0007669"/>
    <property type="project" value="UniProtKB-KW"/>
</dbReference>
<feature type="compositionally biased region" description="Basic and acidic residues" evidence="1">
    <location>
        <begin position="82"/>
        <end position="102"/>
    </location>
</feature>
<gene>
    <name evidence="2" type="ORF">D2E22_1019</name>
</gene>
<feature type="compositionally biased region" description="Basic and acidic residues" evidence="1">
    <location>
        <begin position="1"/>
        <end position="13"/>
    </location>
</feature>
<dbReference type="Proteomes" id="UP000288052">
    <property type="component" value="Unassembled WGS sequence"/>
</dbReference>